<evidence type="ECO:0000313" key="2">
    <source>
        <dbReference type="Proteomes" id="UP001205861"/>
    </source>
</evidence>
<evidence type="ECO:0000313" key="1">
    <source>
        <dbReference type="EMBL" id="MCS0609628.1"/>
    </source>
</evidence>
<dbReference type="Proteomes" id="UP001205861">
    <property type="component" value="Unassembled WGS sequence"/>
</dbReference>
<evidence type="ECO:0008006" key="3">
    <source>
        <dbReference type="Google" id="ProtNLM"/>
    </source>
</evidence>
<dbReference type="RefSeq" id="WP_258857276.1">
    <property type="nucleotide sequence ID" value="NZ_JANUGV010000004.1"/>
</dbReference>
<organism evidence="1 2">
    <name type="scientific">Massilia solisilvae</name>
    <dbReference type="NCBI Taxonomy" id="1811225"/>
    <lineage>
        <taxon>Bacteria</taxon>
        <taxon>Pseudomonadati</taxon>
        <taxon>Pseudomonadota</taxon>
        <taxon>Betaproteobacteria</taxon>
        <taxon>Burkholderiales</taxon>
        <taxon>Oxalobacteraceae</taxon>
        <taxon>Telluria group</taxon>
        <taxon>Massilia</taxon>
    </lineage>
</organism>
<gene>
    <name evidence="1" type="ORF">NX773_15785</name>
</gene>
<accession>A0ABT2BM82</accession>
<protein>
    <recommendedName>
        <fullName evidence="3">Apea-like HEPN domain-containing protein</fullName>
    </recommendedName>
</protein>
<sequence length="306" mass="34699">MSKSIAFLKFKVLLEREIRSFWHILASLEYAERWLQSHGALRLASSPGDNRYPFRAINITPDEFVSEQNAVRSHLLENTLVSFVTTFECFLAELLERVLYLNPSLLADSDVPFQARQLCLVVGTTDMRRWLAAQMTDKYLRNKTHKEMISRLDTLCKAGVSGALSSEIDEWTKWSLVRNSIVHTSRQVTEELSKAWPQRFPTARGGLDLTNEELARVHHLAIKIAQAIDVRAVQTRIGKHDELLLARELFVQNGMAEPSALVAALSHVGRVQVSKKDVERMLAAHKKGNLSDSWQLSVRDLKDLVG</sequence>
<dbReference type="EMBL" id="JANUGV010000004">
    <property type="protein sequence ID" value="MCS0609628.1"/>
    <property type="molecule type" value="Genomic_DNA"/>
</dbReference>
<keyword evidence="2" id="KW-1185">Reference proteome</keyword>
<proteinExistence type="predicted"/>
<name>A0ABT2BM82_9BURK</name>
<reference evidence="1 2" key="1">
    <citation type="submission" date="2022-08" db="EMBL/GenBank/DDBJ databases">
        <title>Reclassification of Massilia species as members of the genera Telluria, Duganella, Pseudoduganella, Mokoshia gen. nov. and Zemynaea gen. nov. using orthogonal and non-orthogonal genome-based approaches.</title>
        <authorList>
            <person name="Bowman J.P."/>
        </authorList>
    </citation>
    <scope>NUCLEOTIDE SEQUENCE [LARGE SCALE GENOMIC DNA]</scope>
    <source>
        <strain evidence="1 2">JCM 31607</strain>
    </source>
</reference>
<comment type="caution">
    <text evidence="1">The sequence shown here is derived from an EMBL/GenBank/DDBJ whole genome shotgun (WGS) entry which is preliminary data.</text>
</comment>